<comment type="function">
    <text evidence="1">Alpha-L-fucosidase is responsible for hydrolyzing the alpha-1,6-linked fucose joined to the reducing-end N-acetylglucosamine of the carbohydrate moieties of glycoproteins.</text>
</comment>
<dbReference type="SUPFAM" id="SSF51445">
    <property type="entry name" value="(Trans)glycosidases"/>
    <property type="match status" value="1"/>
</dbReference>
<dbReference type="Gene3D" id="2.60.40.1180">
    <property type="entry name" value="Golgi alpha-mannosidase II"/>
    <property type="match status" value="1"/>
</dbReference>
<organism evidence="13 14">
    <name type="scientific">Anopheles minimus</name>
    <dbReference type="NCBI Taxonomy" id="112268"/>
    <lineage>
        <taxon>Eukaryota</taxon>
        <taxon>Metazoa</taxon>
        <taxon>Ecdysozoa</taxon>
        <taxon>Arthropoda</taxon>
        <taxon>Hexapoda</taxon>
        <taxon>Insecta</taxon>
        <taxon>Pterygota</taxon>
        <taxon>Neoptera</taxon>
        <taxon>Endopterygota</taxon>
        <taxon>Diptera</taxon>
        <taxon>Nematocera</taxon>
        <taxon>Culicoidea</taxon>
        <taxon>Culicidae</taxon>
        <taxon>Anophelinae</taxon>
        <taxon>Anopheles</taxon>
    </lineage>
</organism>
<dbReference type="SMART" id="SM00812">
    <property type="entry name" value="Alpha_L_fucos"/>
    <property type="match status" value="1"/>
</dbReference>
<evidence type="ECO:0000256" key="8">
    <source>
        <dbReference type="ARBA" id="ARBA00074133"/>
    </source>
</evidence>
<evidence type="ECO:0000256" key="2">
    <source>
        <dbReference type="ARBA" id="ARBA00007951"/>
    </source>
</evidence>
<dbReference type="STRING" id="112268.A0A182WJM1"/>
<evidence type="ECO:0000313" key="13">
    <source>
        <dbReference type="EnsemblMetazoa" id="AMIN010575-PA"/>
    </source>
</evidence>
<dbReference type="PANTHER" id="PTHR10030:SF37">
    <property type="entry name" value="ALPHA-L-FUCOSIDASE-RELATED"/>
    <property type="match status" value="1"/>
</dbReference>
<dbReference type="EC" id="3.2.1.51" evidence="3"/>
<keyword evidence="6" id="KW-0325">Glycoprotein</keyword>
<name>A0A182WJM1_9DIPT</name>
<dbReference type="AlphaFoldDB" id="A0A182WJM1"/>
<comment type="similarity">
    <text evidence="2 10">Belongs to the glycosyl hydrolase 29 family.</text>
</comment>
<evidence type="ECO:0000256" key="1">
    <source>
        <dbReference type="ARBA" id="ARBA00004071"/>
    </source>
</evidence>
<evidence type="ECO:0000259" key="12">
    <source>
        <dbReference type="Pfam" id="PF16757"/>
    </source>
</evidence>
<sequence>MLNRASLFACDFAKVAYCPVKMRLVRTSVCLFVWGFICWGAQCTAVDGKYVPTWESLDSRPLPKWYDDAKVGIFIHWGVYAVPSYGSEWFWINWKGSNATEYVQFMNNNYKPGFTYQDFASDFTAELFNATEWADLFVRSGARYVVLTSKHHEGYTLWPSKHTFGWNSMDVGPHRDIVGELAGAVRATGQLTFGVYYSLFEWFNRLYTHDRDLAFLHREYVDGKVWPELKELINNYRPEVLWSDGDWEAPDGYWKAREFFTWLYNDSPVRDTIVTNDRWGMGTLCLHGDFHTCSDRYNPGVLQKHKWENAMTIDRKSWGHRANARLEDFVTTDELIGEIATTVSCGGNILINVGPTKAGTIDPIFAERLVDMGRWLKVNGDAIYKSQPWDYQNDTLTGSVWYTTAKGSSRRDSSFRTIYAIVLDYPYKTNSVRLGAFSNQVTKIVQITMLGFNTTLKWKPTDDGILVEFPSKNEIDRLKLHHAWTLKITLSSRWPLNG</sequence>
<evidence type="ECO:0000256" key="5">
    <source>
        <dbReference type="ARBA" id="ARBA00022801"/>
    </source>
</evidence>
<evidence type="ECO:0000259" key="11">
    <source>
        <dbReference type="Pfam" id="PF01120"/>
    </source>
</evidence>
<feature type="domain" description="Alpha-L-fucosidase C-terminal" evidence="12">
    <location>
        <begin position="392"/>
        <end position="489"/>
    </location>
</feature>
<feature type="domain" description="Glycoside hydrolase family 29 N-terminal" evidence="11">
    <location>
        <begin position="45"/>
        <end position="381"/>
    </location>
</feature>
<accession>A0A182WJM1</accession>
<evidence type="ECO:0000256" key="7">
    <source>
        <dbReference type="ARBA" id="ARBA00023295"/>
    </source>
</evidence>
<dbReference type="InterPro" id="IPR031919">
    <property type="entry name" value="Fucosidase_C"/>
</dbReference>
<dbReference type="VEuPathDB" id="VectorBase:AMIN010575"/>
<dbReference type="Pfam" id="PF01120">
    <property type="entry name" value="Alpha_L_fucos"/>
    <property type="match status" value="1"/>
</dbReference>
<keyword evidence="5 10" id="KW-0378">Hydrolase</keyword>
<dbReference type="InterPro" id="IPR057739">
    <property type="entry name" value="Glyco_hydro_29_N"/>
</dbReference>
<dbReference type="Proteomes" id="UP000075920">
    <property type="component" value="Unassembled WGS sequence"/>
</dbReference>
<proteinExistence type="inferred from homology"/>
<dbReference type="InterPro" id="IPR013780">
    <property type="entry name" value="Glyco_hydro_b"/>
</dbReference>
<evidence type="ECO:0000256" key="10">
    <source>
        <dbReference type="PIRNR" id="PIRNR001092"/>
    </source>
</evidence>
<evidence type="ECO:0000256" key="6">
    <source>
        <dbReference type="ARBA" id="ARBA00023180"/>
    </source>
</evidence>
<protein>
    <recommendedName>
        <fullName evidence="8">Putative alpha-L-fucosidase</fullName>
        <ecNumber evidence="3">3.2.1.51</ecNumber>
    </recommendedName>
    <alternativeName>
        <fullName evidence="9">Alpha-L-fucoside fucohydrolase</fullName>
    </alternativeName>
</protein>
<dbReference type="Gene3D" id="3.20.20.80">
    <property type="entry name" value="Glycosidases"/>
    <property type="match status" value="1"/>
</dbReference>
<evidence type="ECO:0000313" key="14">
    <source>
        <dbReference type="Proteomes" id="UP000075920"/>
    </source>
</evidence>
<dbReference type="PANTHER" id="PTHR10030">
    <property type="entry name" value="ALPHA-L-FUCOSIDASE"/>
    <property type="match status" value="1"/>
</dbReference>
<dbReference type="GO" id="GO:0005764">
    <property type="term" value="C:lysosome"/>
    <property type="evidence" value="ECO:0007669"/>
    <property type="project" value="TreeGrafter"/>
</dbReference>
<evidence type="ECO:0000256" key="9">
    <source>
        <dbReference type="ARBA" id="ARBA00081661"/>
    </source>
</evidence>
<dbReference type="GO" id="GO:0006004">
    <property type="term" value="P:fucose metabolic process"/>
    <property type="evidence" value="ECO:0007669"/>
    <property type="project" value="InterPro"/>
</dbReference>
<keyword evidence="7 10" id="KW-0326">Glycosidase</keyword>
<dbReference type="GO" id="GO:0016139">
    <property type="term" value="P:glycoside catabolic process"/>
    <property type="evidence" value="ECO:0007669"/>
    <property type="project" value="TreeGrafter"/>
</dbReference>
<dbReference type="FunFam" id="3.20.20.80:FF:000027">
    <property type="entry name" value="Alpha-L-fucosidase"/>
    <property type="match status" value="1"/>
</dbReference>
<dbReference type="InterPro" id="IPR016286">
    <property type="entry name" value="FUC_metazoa-typ"/>
</dbReference>
<evidence type="ECO:0000256" key="4">
    <source>
        <dbReference type="ARBA" id="ARBA00022729"/>
    </source>
</evidence>
<evidence type="ECO:0000256" key="3">
    <source>
        <dbReference type="ARBA" id="ARBA00012662"/>
    </source>
</evidence>
<keyword evidence="4" id="KW-0732">Signal</keyword>
<dbReference type="PRINTS" id="PR00741">
    <property type="entry name" value="GLHYDRLASE29"/>
</dbReference>
<keyword evidence="14" id="KW-1185">Reference proteome</keyword>
<dbReference type="PIRSF" id="PIRSF001092">
    <property type="entry name" value="Alpha-L-fucosidase"/>
    <property type="match status" value="1"/>
</dbReference>
<dbReference type="GO" id="GO:0004560">
    <property type="term" value="F:alpha-L-fucosidase activity"/>
    <property type="evidence" value="ECO:0007669"/>
    <property type="project" value="UniProtKB-EC"/>
</dbReference>
<dbReference type="InterPro" id="IPR017853">
    <property type="entry name" value="GH"/>
</dbReference>
<reference evidence="14" key="1">
    <citation type="submission" date="2013-03" db="EMBL/GenBank/DDBJ databases">
        <title>The Genome Sequence of Anopheles minimus MINIMUS1.</title>
        <authorList>
            <consortium name="The Broad Institute Genomics Platform"/>
            <person name="Neafsey D.E."/>
            <person name="Walton C."/>
            <person name="Walker B."/>
            <person name="Young S.K."/>
            <person name="Zeng Q."/>
            <person name="Gargeya S."/>
            <person name="Fitzgerald M."/>
            <person name="Haas B."/>
            <person name="Abouelleil A."/>
            <person name="Allen A.W."/>
            <person name="Alvarado L."/>
            <person name="Arachchi H.M."/>
            <person name="Berlin A.M."/>
            <person name="Chapman S.B."/>
            <person name="Gainer-Dewar J."/>
            <person name="Goldberg J."/>
            <person name="Griggs A."/>
            <person name="Gujja S."/>
            <person name="Hansen M."/>
            <person name="Howarth C."/>
            <person name="Imamovic A."/>
            <person name="Ireland A."/>
            <person name="Larimer J."/>
            <person name="McCowan C."/>
            <person name="Murphy C."/>
            <person name="Pearson M."/>
            <person name="Poon T.W."/>
            <person name="Priest M."/>
            <person name="Roberts A."/>
            <person name="Saif S."/>
            <person name="Shea T."/>
            <person name="Sisk P."/>
            <person name="Sykes S."/>
            <person name="Wortman J."/>
            <person name="Nusbaum C."/>
            <person name="Birren B."/>
        </authorList>
    </citation>
    <scope>NUCLEOTIDE SEQUENCE [LARGE SCALE GENOMIC DNA]</scope>
    <source>
        <strain evidence="14">MINIMUS1</strain>
    </source>
</reference>
<dbReference type="InterPro" id="IPR000933">
    <property type="entry name" value="Glyco_hydro_29"/>
</dbReference>
<dbReference type="Pfam" id="PF16757">
    <property type="entry name" value="Fucosidase_C"/>
    <property type="match status" value="1"/>
</dbReference>
<reference evidence="13" key="2">
    <citation type="submission" date="2020-05" db="UniProtKB">
        <authorList>
            <consortium name="EnsemblMetazoa"/>
        </authorList>
    </citation>
    <scope>IDENTIFICATION</scope>
    <source>
        <strain evidence="13">MINIMUS1</strain>
    </source>
</reference>
<dbReference type="EnsemblMetazoa" id="AMIN010575-RA">
    <property type="protein sequence ID" value="AMIN010575-PA"/>
    <property type="gene ID" value="AMIN010575"/>
</dbReference>